<organism evidence="1">
    <name type="scientific">Tanacetum cinerariifolium</name>
    <name type="common">Dalmatian daisy</name>
    <name type="synonym">Chrysanthemum cinerariifolium</name>
    <dbReference type="NCBI Taxonomy" id="118510"/>
    <lineage>
        <taxon>Eukaryota</taxon>
        <taxon>Viridiplantae</taxon>
        <taxon>Streptophyta</taxon>
        <taxon>Embryophyta</taxon>
        <taxon>Tracheophyta</taxon>
        <taxon>Spermatophyta</taxon>
        <taxon>Magnoliopsida</taxon>
        <taxon>eudicotyledons</taxon>
        <taxon>Gunneridae</taxon>
        <taxon>Pentapetalae</taxon>
        <taxon>asterids</taxon>
        <taxon>campanulids</taxon>
        <taxon>Asterales</taxon>
        <taxon>Asteraceae</taxon>
        <taxon>Asteroideae</taxon>
        <taxon>Anthemideae</taxon>
        <taxon>Anthemidinae</taxon>
        <taxon>Tanacetum</taxon>
    </lineage>
</organism>
<proteinExistence type="predicted"/>
<reference evidence="1" key="1">
    <citation type="journal article" date="2019" name="Sci. Rep.">
        <title>Draft genome of Tanacetum cinerariifolium, the natural source of mosquito coil.</title>
        <authorList>
            <person name="Yamashiro T."/>
            <person name="Shiraishi A."/>
            <person name="Satake H."/>
            <person name="Nakayama K."/>
        </authorList>
    </citation>
    <scope>NUCLEOTIDE SEQUENCE</scope>
</reference>
<protein>
    <submittedName>
        <fullName evidence="1">Transposon Ty3-I Gag-Pol polyprotein</fullName>
    </submittedName>
</protein>
<dbReference type="EMBL" id="BKCJ010004066">
    <property type="protein sequence ID" value="GEU58816.1"/>
    <property type="molecule type" value="Genomic_DNA"/>
</dbReference>
<sequence>MVTDLEDSKTHNVGGVWSREYMDNGFTKFMSELDRCYTMLQELCFVIIDGALIHKNHEGSKHEGLRINPTIDDFGGNYASNQSSFNNRRIEEWEEEKKEDRVPTTKIFCSKILINNLVNAVRDWSLLKILPEVRNSKVANVFQEEDELEYAETLDKKAKQVTYVIKQTLCSPKALVKDFKFRTEPHPSAFYIGRIKKGLTLKVTEICKVPLAMRNHYNELVTCDVIDIETCHVLLGRPWKETGVSYALVMKGVEDVMENAIPAVIKPLLAKFGKIVTNDAPDALSPLRNIHHQIDLSRKNTLLVSIRNEVLGFDSIKELYASDEDFGNIWMELETKQHRIRKDASSTCVICFYINAEEFKLADHGEPVNHRVALSVLKTDE</sequence>
<dbReference type="PANTHER" id="PTHR35046">
    <property type="entry name" value="ZINC KNUCKLE (CCHC-TYPE) FAMILY PROTEIN"/>
    <property type="match status" value="1"/>
</dbReference>
<dbReference type="PANTHER" id="PTHR35046:SF18">
    <property type="entry name" value="RNA-DIRECTED DNA POLYMERASE"/>
    <property type="match status" value="1"/>
</dbReference>
<accession>A0A6L2LAR9</accession>
<gene>
    <name evidence="1" type="ORF">Tci_030794</name>
</gene>
<name>A0A6L2LAR9_TANCI</name>
<evidence type="ECO:0000313" key="1">
    <source>
        <dbReference type="EMBL" id="GEU58816.1"/>
    </source>
</evidence>
<dbReference type="AlphaFoldDB" id="A0A6L2LAR9"/>
<comment type="caution">
    <text evidence="1">The sequence shown here is derived from an EMBL/GenBank/DDBJ whole genome shotgun (WGS) entry which is preliminary data.</text>
</comment>